<reference evidence="3" key="1">
    <citation type="submission" date="2016-10" db="EMBL/GenBank/DDBJ databases">
        <authorList>
            <person name="Varghese N."/>
            <person name="Submissions S."/>
        </authorList>
    </citation>
    <scope>NUCLEOTIDE SEQUENCE [LARGE SCALE GENOMIC DNA]</scope>
    <source>
        <strain evidence="3">B4,CECT 8067,JCM 17497</strain>
    </source>
</reference>
<evidence type="ECO:0000256" key="1">
    <source>
        <dbReference type="SAM" id="MobiDB-lite"/>
    </source>
</evidence>
<dbReference type="RefSeq" id="WP_090303506.1">
    <property type="nucleotide sequence ID" value="NZ_FNFE01000001.1"/>
</dbReference>
<proteinExistence type="predicted"/>
<accession>A0A1G8UUV2</accession>
<feature type="region of interest" description="Disordered" evidence="1">
    <location>
        <begin position="60"/>
        <end position="90"/>
    </location>
</feature>
<protein>
    <submittedName>
        <fullName evidence="2">Uncharacterized protein</fullName>
    </submittedName>
</protein>
<dbReference type="STRING" id="1095776.SAMN04515672_1046"/>
<gene>
    <name evidence="2" type="ORF">SAMN04515672_1046</name>
</gene>
<dbReference type="EMBL" id="FNFE01000001">
    <property type="protein sequence ID" value="SDJ57642.1"/>
    <property type="molecule type" value="Genomic_DNA"/>
</dbReference>
<dbReference type="AlphaFoldDB" id="A0A1G8UUV2"/>
<evidence type="ECO:0000313" key="2">
    <source>
        <dbReference type="EMBL" id="SDJ57642.1"/>
    </source>
</evidence>
<sequence length="90" mass="9845">MTAGGGDRAVTLDGRLYSLDGNTDVDTLIQHPYDVDNTLQVHSEYLSETVGVDVEPERLPLAATPGHSSRTERRLRNRSAAIGQTYDTET</sequence>
<organism evidence="2 3">
    <name type="scientific">Natronorubrum texcoconense</name>
    <dbReference type="NCBI Taxonomy" id="1095776"/>
    <lineage>
        <taxon>Archaea</taxon>
        <taxon>Methanobacteriati</taxon>
        <taxon>Methanobacteriota</taxon>
        <taxon>Stenosarchaea group</taxon>
        <taxon>Halobacteria</taxon>
        <taxon>Halobacteriales</taxon>
        <taxon>Natrialbaceae</taxon>
        <taxon>Natronorubrum</taxon>
    </lineage>
</organism>
<name>A0A1G8UUV2_9EURY</name>
<keyword evidence="3" id="KW-1185">Reference proteome</keyword>
<evidence type="ECO:0000313" key="3">
    <source>
        <dbReference type="Proteomes" id="UP000198882"/>
    </source>
</evidence>
<dbReference type="Proteomes" id="UP000198882">
    <property type="component" value="Unassembled WGS sequence"/>
</dbReference>